<dbReference type="Proteomes" id="UP000324222">
    <property type="component" value="Unassembled WGS sequence"/>
</dbReference>
<feature type="region of interest" description="Disordered" evidence="1">
    <location>
        <begin position="45"/>
        <end position="83"/>
    </location>
</feature>
<evidence type="ECO:0000313" key="3">
    <source>
        <dbReference type="EMBL" id="MPC73295.1"/>
    </source>
</evidence>
<evidence type="ECO:0000313" key="4">
    <source>
        <dbReference type="Proteomes" id="UP000324222"/>
    </source>
</evidence>
<protein>
    <recommendedName>
        <fullName evidence="5">Secreted protein</fullName>
    </recommendedName>
</protein>
<name>A0A5B7HU31_PORTR</name>
<keyword evidence="2" id="KW-0732">Signal</keyword>
<proteinExistence type="predicted"/>
<sequence>MLHFGSLRLLRLHLDSVWLGSLAASFTRFDAPGDVRFRAVSDNGHCGSGSQVSARTGDGTRREGTERSEDWPGGAEIVGKVGQ</sequence>
<feature type="compositionally biased region" description="Basic and acidic residues" evidence="1">
    <location>
        <begin position="58"/>
        <end position="70"/>
    </location>
</feature>
<feature type="chain" id="PRO_5023025842" description="Secreted protein" evidence="2">
    <location>
        <begin position="24"/>
        <end position="83"/>
    </location>
</feature>
<comment type="caution">
    <text evidence="3">The sequence shown here is derived from an EMBL/GenBank/DDBJ whole genome shotgun (WGS) entry which is preliminary data.</text>
</comment>
<keyword evidence="4" id="KW-1185">Reference proteome</keyword>
<feature type="signal peptide" evidence="2">
    <location>
        <begin position="1"/>
        <end position="23"/>
    </location>
</feature>
<dbReference type="EMBL" id="VSRR010036500">
    <property type="protein sequence ID" value="MPC73295.1"/>
    <property type="molecule type" value="Genomic_DNA"/>
</dbReference>
<organism evidence="3 4">
    <name type="scientific">Portunus trituberculatus</name>
    <name type="common">Swimming crab</name>
    <name type="synonym">Neptunus trituberculatus</name>
    <dbReference type="NCBI Taxonomy" id="210409"/>
    <lineage>
        <taxon>Eukaryota</taxon>
        <taxon>Metazoa</taxon>
        <taxon>Ecdysozoa</taxon>
        <taxon>Arthropoda</taxon>
        <taxon>Crustacea</taxon>
        <taxon>Multicrustacea</taxon>
        <taxon>Malacostraca</taxon>
        <taxon>Eumalacostraca</taxon>
        <taxon>Eucarida</taxon>
        <taxon>Decapoda</taxon>
        <taxon>Pleocyemata</taxon>
        <taxon>Brachyura</taxon>
        <taxon>Eubrachyura</taxon>
        <taxon>Portunoidea</taxon>
        <taxon>Portunidae</taxon>
        <taxon>Portuninae</taxon>
        <taxon>Portunus</taxon>
    </lineage>
</organism>
<evidence type="ECO:0000256" key="1">
    <source>
        <dbReference type="SAM" id="MobiDB-lite"/>
    </source>
</evidence>
<accession>A0A5B7HU31</accession>
<evidence type="ECO:0000256" key="2">
    <source>
        <dbReference type="SAM" id="SignalP"/>
    </source>
</evidence>
<gene>
    <name evidence="3" type="ORF">E2C01_067618</name>
</gene>
<evidence type="ECO:0008006" key="5">
    <source>
        <dbReference type="Google" id="ProtNLM"/>
    </source>
</evidence>
<dbReference type="AlphaFoldDB" id="A0A5B7HU31"/>
<reference evidence="3 4" key="1">
    <citation type="submission" date="2019-05" db="EMBL/GenBank/DDBJ databases">
        <title>Another draft genome of Portunus trituberculatus and its Hox gene families provides insights of decapod evolution.</title>
        <authorList>
            <person name="Jeong J.-H."/>
            <person name="Song I."/>
            <person name="Kim S."/>
            <person name="Choi T."/>
            <person name="Kim D."/>
            <person name="Ryu S."/>
            <person name="Kim W."/>
        </authorList>
    </citation>
    <scope>NUCLEOTIDE SEQUENCE [LARGE SCALE GENOMIC DNA]</scope>
    <source>
        <tissue evidence="3">Muscle</tissue>
    </source>
</reference>